<dbReference type="InterPro" id="IPR004670">
    <property type="entry name" value="NhaA"/>
</dbReference>
<keyword evidence="3 6" id="KW-0812">Transmembrane</keyword>
<dbReference type="Proteomes" id="UP001319080">
    <property type="component" value="Unassembled WGS sequence"/>
</dbReference>
<feature type="transmembrane region" description="Helical" evidence="6">
    <location>
        <begin position="131"/>
        <end position="150"/>
    </location>
</feature>
<feature type="transmembrane region" description="Helical" evidence="6">
    <location>
        <begin position="375"/>
        <end position="400"/>
    </location>
</feature>
<feature type="transmembrane region" description="Helical" evidence="6">
    <location>
        <begin position="67"/>
        <end position="85"/>
    </location>
</feature>
<name>A0AAP2GU58_9BACT</name>
<dbReference type="InterPro" id="IPR023171">
    <property type="entry name" value="Na/H_antiporter_dom_sf"/>
</dbReference>
<keyword evidence="8" id="KW-1185">Reference proteome</keyword>
<keyword evidence="4 6" id="KW-1133">Transmembrane helix</keyword>
<feature type="transmembrane region" description="Helical" evidence="6">
    <location>
        <begin position="106"/>
        <end position="125"/>
    </location>
</feature>
<keyword evidence="6" id="KW-0406">Ion transport</keyword>
<dbReference type="RefSeq" id="WP_254083997.1">
    <property type="nucleotide sequence ID" value="NZ_JAHESE010000006.1"/>
</dbReference>
<feature type="transmembrane region" description="Helical" evidence="6">
    <location>
        <begin position="162"/>
        <end position="182"/>
    </location>
</feature>
<dbReference type="PANTHER" id="PTHR30341:SF0">
    <property type="entry name" value="NA(+)_H(+) ANTIPORTER NHAA"/>
    <property type="match status" value="1"/>
</dbReference>
<keyword evidence="6" id="KW-0050">Antiport</keyword>
<reference evidence="7 8" key="1">
    <citation type="submission" date="2021-05" db="EMBL/GenBank/DDBJ databases">
        <title>A Polyphasic approach of four new species of the genus Ohtaekwangia: Ohtaekwangia histidinii sp. nov., Ohtaekwangia cretensis sp. nov., Ohtaekwangia indiensis sp. nov., Ohtaekwangia reichenbachii sp. nov. from diverse environment.</title>
        <authorList>
            <person name="Octaviana S."/>
        </authorList>
    </citation>
    <scope>NUCLEOTIDE SEQUENCE [LARGE SCALE GENOMIC DNA]</scope>
    <source>
        <strain evidence="7 8">PWU5</strain>
    </source>
</reference>
<dbReference type="Gene3D" id="1.20.1530.10">
    <property type="entry name" value="Na+/H+ antiporter like domain"/>
    <property type="match status" value="1"/>
</dbReference>
<feature type="transmembrane region" description="Helical" evidence="6">
    <location>
        <begin position="412"/>
        <end position="433"/>
    </location>
</feature>
<comment type="catalytic activity">
    <reaction evidence="6">
        <text>Na(+)(in) + 2 H(+)(out) = Na(+)(out) + 2 H(+)(in)</text>
        <dbReference type="Rhea" id="RHEA:29251"/>
        <dbReference type="ChEBI" id="CHEBI:15378"/>
        <dbReference type="ChEBI" id="CHEBI:29101"/>
    </reaction>
</comment>
<keyword evidence="6" id="KW-0739">Sodium transport</keyword>
<feature type="transmembrane region" description="Helical" evidence="6">
    <location>
        <begin position="21"/>
        <end position="38"/>
    </location>
</feature>
<keyword evidence="6" id="KW-0915">Sodium</keyword>
<sequence length="441" mass="47211">MAKTPIDKLLQPVHKFIHQEFTGGIVLFASVLIAILWANSPYAGSYHAVWDANLNISLAGTGLDAPLHIWINDGLMALFFFVIGLELKREFMAGELSSVKKATLPMVAALGGMIVPALIYAAFNVGHASASGWGIPMATDIAFALALLSLAGKHIPSSIKVFLSALAVADDLGAVMVIAFFYTVQISFLPLLLALALLLVLGLGNYLGVRSVIFYLVIGIIVWACFLMSGVHATIAGVLVALTIPARPKIDEEEYVTSLRENATTFEGAIRQDGALITFEQYHILERVKQLSLDAETPLQKIENALHPWVAFIIMPLFALANAGVHLDAGFFNAMGTTVSLGVVCGLVVGKGVGVFGFTWMMVRFRLAGLPAGAQWAHIFGVSLLAGVGFTMSLFITELAFSNAELIAQSKYGILVASLISGILGLFVLKTFVRTQTSKGW</sequence>
<protein>
    <recommendedName>
        <fullName evidence="6">Na(+)/H(+) antiporter NhaA</fullName>
    </recommendedName>
    <alternativeName>
        <fullName evidence="6">Sodium/proton antiporter NhaA</fullName>
    </alternativeName>
</protein>
<evidence type="ECO:0000313" key="8">
    <source>
        <dbReference type="Proteomes" id="UP001319080"/>
    </source>
</evidence>
<feature type="transmembrane region" description="Helical" evidence="6">
    <location>
        <begin position="214"/>
        <end position="244"/>
    </location>
</feature>
<feature type="transmembrane region" description="Helical" evidence="6">
    <location>
        <begin position="306"/>
        <end position="327"/>
    </location>
</feature>
<evidence type="ECO:0000256" key="6">
    <source>
        <dbReference type="HAMAP-Rule" id="MF_01844"/>
    </source>
</evidence>
<evidence type="ECO:0000313" key="7">
    <source>
        <dbReference type="EMBL" id="MBT1708405.1"/>
    </source>
</evidence>
<comment type="subcellular location">
    <subcellularLocation>
        <location evidence="1">Cell inner membrane</location>
        <topology evidence="1">Multi-pass membrane protein</topology>
    </subcellularLocation>
    <subcellularLocation>
        <location evidence="6">Cell membrane</location>
        <topology evidence="6">Multi-pass membrane protein</topology>
    </subcellularLocation>
</comment>
<dbReference type="GO" id="GO:0006885">
    <property type="term" value="P:regulation of pH"/>
    <property type="evidence" value="ECO:0007669"/>
    <property type="project" value="UniProtKB-UniRule"/>
</dbReference>
<comment type="caution">
    <text evidence="7">The sequence shown here is derived from an EMBL/GenBank/DDBJ whole genome shotgun (WGS) entry which is preliminary data.</text>
</comment>
<keyword evidence="2 6" id="KW-1003">Cell membrane</keyword>
<comment type="function">
    <text evidence="6">Na(+)/H(+) antiporter that extrudes sodium in exchange for external protons.</text>
</comment>
<accession>A0AAP2GU58</accession>
<keyword evidence="6" id="KW-0813">Transport</keyword>
<organism evidence="7 8">
    <name type="scientific">Dawidia cretensis</name>
    <dbReference type="NCBI Taxonomy" id="2782350"/>
    <lineage>
        <taxon>Bacteria</taxon>
        <taxon>Pseudomonadati</taxon>
        <taxon>Bacteroidota</taxon>
        <taxon>Cytophagia</taxon>
        <taxon>Cytophagales</taxon>
        <taxon>Chryseotaleaceae</taxon>
        <taxon>Dawidia</taxon>
    </lineage>
</organism>
<feature type="transmembrane region" description="Helical" evidence="6">
    <location>
        <begin position="339"/>
        <end position="363"/>
    </location>
</feature>
<dbReference type="GO" id="GO:0005886">
    <property type="term" value="C:plasma membrane"/>
    <property type="evidence" value="ECO:0007669"/>
    <property type="project" value="UniProtKB-SubCell"/>
</dbReference>
<dbReference type="PANTHER" id="PTHR30341">
    <property type="entry name" value="SODIUM ION/PROTON ANTIPORTER NHAA-RELATED"/>
    <property type="match status" value="1"/>
</dbReference>
<dbReference type="Pfam" id="PF06965">
    <property type="entry name" value="Na_H_antiport_1"/>
    <property type="match status" value="1"/>
</dbReference>
<dbReference type="HAMAP" id="MF_01844">
    <property type="entry name" value="NhaA"/>
    <property type="match status" value="1"/>
</dbReference>
<dbReference type="EMBL" id="JAHESE010000006">
    <property type="protein sequence ID" value="MBT1708405.1"/>
    <property type="molecule type" value="Genomic_DNA"/>
</dbReference>
<keyword evidence="5 6" id="KW-0472">Membrane</keyword>
<feature type="transmembrane region" description="Helical" evidence="6">
    <location>
        <begin position="188"/>
        <end position="207"/>
    </location>
</feature>
<proteinExistence type="inferred from homology"/>
<evidence type="ECO:0000256" key="3">
    <source>
        <dbReference type="ARBA" id="ARBA00022692"/>
    </source>
</evidence>
<evidence type="ECO:0000256" key="2">
    <source>
        <dbReference type="ARBA" id="ARBA00022475"/>
    </source>
</evidence>
<evidence type="ECO:0000256" key="1">
    <source>
        <dbReference type="ARBA" id="ARBA00004429"/>
    </source>
</evidence>
<evidence type="ECO:0000256" key="4">
    <source>
        <dbReference type="ARBA" id="ARBA00022989"/>
    </source>
</evidence>
<gene>
    <name evidence="6 7" type="primary">nhaA</name>
    <name evidence="7" type="ORF">KK062_09230</name>
</gene>
<comment type="similarity">
    <text evidence="6">Belongs to the NhaA Na(+)/H(+) (TC 2.A.33) antiporter family.</text>
</comment>
<dbReference type="NCBIfam" id="TIGR00773">
    <property type="entry name" value="NhaA"/>
    <property type="match status" value="1"/>
</dbReference>
<dbReference type="GO" id="GO:0015385">
    <property type="term" value="F:sodium:proton antiporter activity"/>
    <property type="evidence" value="ECO:0007669"/>
    <property type="project" value="UniProtKB-UniRule"/>
</dbReference>
<evidence type="ECO:0000256" key="5">
    <source>
        <dbReference type="ARBA" id="ARBA00023136"/>
    </source>
</evidence>
<dbReference type="AlphaFoldDB" id="A0AAP2GU58"/>